<reference evidence="2" key="1">
    <citation type="journal article" date="2005" name="Int. J. Syst. Evol. Microbiol.">
        <title>Methanofollis formosanus sp. nov., isolated from a fish pond.</title>
        <authorList>
            <person name="Wu S.Y."/>
            <person name="Chen S.C."/>
            <person name="Lai M.C."/>
        </authorList>
    </citation>
    <scope>NUCLEOTIDE SEQUENCE</scope>
    <source>
        <strain evidence="2">ML15</strain>
    </source>
</reference>
<keyword evidence="1" id="KW-1133">Transmembrane helix</keyword>
<proteinExistence type="predicted"/>
<dbReference type="EMBL" id="CP037968">
    <property type="protein sequence ID" value="QYZ79114.1"/>
    <property type="molecule type" value="Genomic_DNA"/>
</dbReference>
<feature type="transmembrane region" description="Helical" evidence="1">
    <location>
        <begin position="430"/>
        <end position="454"/>
    </location>
</feature>
<name>A0A8G1A0C0_9EURY</name>
<keyword evidence="1" id="KW-0472">Membrane</keyword>
<keyword evidence="1" id="KW-0812">Transmembrane</keyword>
<dbReference type="Proteomes" id="UP000826709">
    <property type="component" value="Chromosome"/>
</dbReference>
<dbReference type="InterPro" id="IPR008969">
    <property type="entry name" value="CarboxyPept-like_regulatory"/>
</dbReference>
<reference evidence="2" key="2">
    <citation type="submission" date="2019-03" db="EMBL/GenBank/DDBJ databases">
        <authorList>
            <person name="Chen S.-C."/>
            <person name="Wu S.-Y."/>
            <person name="Lai M.-C."/>
        </authorList>
    </citation>
    <scope>NUCLEOTIDE SEQUENCE</scope>
    <source>
        <strain evidence="2">ML15</strain>
    </source>
</reference>
<dbReference type="RefSeq" id="WP_220682885.1">
    <property type="nucleotide sequence ID" value="NZ_CP037968.1"/>
</dbReference>
<evidence type="ECO:0000256" key="1">
    <source>
        <dbReference type="SAM" id="Phobius"/>
    </source>
</evidence>
<protein>
    <submittedName>
        <fullName evidence="2">PEGA domain-containing protein</fullName>
    </submittedName>
</protein>
<dbReference type="KEGG" id="mfk:E2N92_06545"/>
<dbReference type="PANTHER" id="PTHR36194">
    <property type="entry name" value="S-LAYER-LIKE PROTEIN"/>
    <property type="match status" value="1"/>
</dbReference>
<evidence type="ECO:0000313" key="3">
    <source>
        <dbReference type="Proteomes" id="UP000826709"/>
    </source>
</evidence>
<dbReference type="Pfam" id="PF13620">
    <property type="entry name" value="CarboxypepD_reg"/>
    <property type="match status" value="1"/>
</dbReference>
<dbReference type="AlphaFoldDB" id="A0A8G1A0C0"/>
<dbReference type="PANTHER" id="PTHR36194:SF1">
    <property type="entry name" value="S-LAYER-LIKE PROTEIN"/>
    <property type="match status" value="1"/>
</dbReference>
<gene>
    <name evidence="2" type="ORF">E2N92_06545</name>
</gene>
<organism evidence="2 3">
    <name type="scientific">Methanofollis formosanus</name>
    <dbReference type="NCBI Taxonomy" id="299308"/>
    <lineage>
        <taxon>Archaea</taxon>
        <taxon>Methanobacteriati</taxon>
        <taxon>Methanobacteriota</taxon>
        <taxon>Stenosarchaea group</taxon>
        <taxon>Methanomicrobia</taxon>
        <taxon>Methanomicrobiales</taxon>
        <taxon>Methanomicrobiaceae</taxon>
        <taxon>Methanofollis</taxon>
    </lineage>
</organism>
<keyword evidence="3" id="KW-1185">Reference proteome</keyword>
<dbReference type="Gene3D" id="2.60.40.1120">
    <property type="entry name" value="Carboxypeptidase-like, regulatory domain"/>
    <property type="match status" value="5"/>
</dbReference>
<accession>A0A8G1A0C0</accession>
<sequence>MGSKMRSIFTYLMLGVVAVALICSAVQATDVDITVKDADDGSYIKGASVYINDHYEGKTDSDGEFSYEYDGNSRYTLKVTKSGYEDWDDRIDDDERSVVVRMDRGTVDFTVSVYDAGTVQPIKGARVDITGQSTDFDDYERTDAAGCASFDLEDGEEYSIEISADDYAEITREIEVDGDTKSVQYWLYPEGQFAFRVADAKSNSPIGGATVKVDGKSVGTTDANGVVTMVLNDDGYYDVEVTHPSYLTYSKEVHLGENVVLEDILLTKSTASLFVSVFDMEKKPIAGAKVVVDGKDAGTTDAFGRLDLDAVVAGTHSFEVSASGYVGQTKSLKTGEGTSDLVFELVRAKVPVSVLVENPSHEPVGEVKICVNGAAAGSTSSSGMLSLDLAPGTYNITGTMDGYHEAVQETAVKAGSSGESVVLTLEPVGLPLGIIALILIVVVAVVAVAGVVATGRVELPNRRKPGRRAPPKRRQF</sequence>
<evidence type="ECO:0000313" key="2">
    <source>
        <dbReference type="EMBL" id="QYZ79114.1"/>
    </source>
</evidence>
<dbReference type="SUPFAM" id="SSF49464">
    <property type="entry name" value="Carboxypeptidase regulatory domain-like"/>
    <property type="match status" value="4"/>
</dbReference>
<dbReference type="OrthoDB" id="107355at2157"/>